<dbReference type="STRING" id="1196324.A374_02704"/>
<dbReference type="Proteomes" id="UP000004080">
    <property type="component" value="Unassembled WGS sequence"/>
</dbReference>
<dbReference type="EC" id="2.3.2.13" evidence="3"/>
<evidence type="ECO:0000313" key="3">
    <source>
        <dbReference type="EMBL" id="EIT87128.1"/>
    </source>
</evidence>
<keyword evidence="2" id="KW-0749">Sporulation</keyword>
<gene>
    <name evidence="3" type="primary">tgl</name>
    <name evidence="3" type="ORF">A374_02704</name>
</gene>
<evidence type="ECO:0000256" key="2">
    <source>
        <dbReference type="ARBA" id="ARBA00022969"/>
    </source>
</evidence>
<proteinExistence type="inferred from homology"/>
<sequence length="256" mass="28828">MIYIGGKPFTTAEELPSYAQMSGMQKEIAKKIWQSNETFFYDHNRQFQFEVILRSNTVTAALALKKSGANFATFRTASANKDYWIVTGYGGLLMRSDVNPSDAVADIFNHGSQYGFECTTSMMVILYKAILDTIGVQRFNQLFRGLLLYSTEHDEDLQLTAVTQGESIPGDLRYIANPDFHPSTPQWQGENIIMLTDGQLFGHGVGLGTLPEFIAILNRFRYPGAATSAYLTAQIIRPNFRRMAEYVSHPIRRLLV</sequence>
<dbReference type="AlphaFoldDB" id="I8UJX6"/>
<dbReference type="HAMAP" id="MF_00727">
    <property type="entry name" value="Tgl"/>
    <property type="match status" value="1"/>
</dbReference>
<protein>
    <submittedName>
        <fullName evidence="3">Transglutaminase</fullName>
        <ecNumber evidence="3">2.3.2.13</ecNumber>
    </submittedName>
</protein>
<dbReference type="GO" id="GO:0003810">
    <property type="term" value="F:protein-glutamine gamma-glutamyltransferase activity"/>
    <property type="evidence" value="ECO:0007669"/>
    <property type="project" value="UniProtKB-EC"/>
</dbReference>
<dbReference type="RefSeq" id="WP_007200640.1">
    <property type="nucleotide sequence ID" value="NZ_AKKV01000019.1"/>
</dbReference>
<reference evidence="3 4" key="1">
    <citation type="journal article" date="2012" name="J. Bacteriol.">
        <title>Genome of Bacillus macauensis ZFHKF-1, a Long-Chain-Forming Bacterium.</title>
        <authorList>
            <person name="Cai L."/>
            <person name="Zhang T."/>
        </authorList>
    </citation>
    <scope>NUCLEOTIDE SEQUENCE [LARGE SCALE GENOMIC DNA]</scope>
    <source>
        <strain evidence="3 4">ZFHKF-1</strain>
    </source>
</reference>
<keyword evidence="3" id="KW-0012">Acyltransferase</keyword>
<dbReference type="Pfam" id="PF20085">
    <property type="entry name" value="TGL"/>
    <property type="match status" value="1"/>
</dbReference>
<dbReference type="OrthoDB" id="1845399at2"/>
<dbReference type="InterPro" id="IPR020916">
    <property type="entry name" value="Gln_gamma-glutamylTfrase_bac"/>
</dbReference>
<dbReference type="eggNOG" id="ENOG502Z8C5">
    <property type="taxonomic scope" value="Bacteria"/>
</dbReference>
<comment type="caution">
    <text evidence="3">The sequence shown here is derived from an EMBL/GenBank/DDBJ whole genome shotgun (WGS) entry which is preliminary data.</text>
</comment>
<keyword evidence="4" id="KW-1185">Reference proteome</keyword>
<organism evidence="3 4">
    <name type="scientific">Fictibacillus macauensis ZFHKF-1</name>
    <dbReference type="NCBI Taxonomy" id="1196324"/>
    <lineage>
        <taxon>Bacteria</taxon>
        <taxon>Bacillati</taxon>
        <taxon>Bacillota</taxon>
        <taxon>Bacilli</taxon>
        <taxon>Bacillales</taxon>
        <taxon>Fictibacillaceae</taxon>
        <taxon>Fictibacillus</taxon>
    </lineage>
</organism>
<evidence type="ECO:0000256" key="1">
    <source>
        <dbReference type="ARBA" id="ARBA00022679"/>
    </source>
</evidence>
<dbReference type="EMBL" id="AKKV01000019">
    <property type="protein sequence ID" value="EIT87128.1"/>
    <property type="molecule type" value="Genomic_DNA"/>
</dbReference>
<keyword evidence="1 3" id="KW-0808">Transferase</keyword>
<evidence type="ECO:0000313" key="4">
    <source>
        <dbReference type="Proteomes" id="UP000004080"/>
    </source>
</evidence>
<accession>I8UJX6</accession>
<dbReference type="PATRIC" id="fig|1196324.3.peg.547"/>
<name>I8UJX6_9BACL</name>
<dbReference type="GO" id="GO:0030435">
    <property type="term" value="P:sporulation resulting in formation of a cellular spore"/>
    <property type="evidence" value="ECO:0007669"/>
    <property type="project" value="UniProtKB-KW"/>
</dbReference>